<dbReference type="PROSITE" id="PS51257">
    <property type="entry name" value="PROKAR_LIPOPROTEIN"/>
    <property type="match status" value="1"/>
</dbReference>
<dbReference type="NCBIfam" id="NF038353">
    <property type="entry name" value="FxLYD_dom"/>
    <property type="match status" value="1"/>
</dbReference>
<evidence type="ECO:0000313" key="3">
    <source>
        <dbReference type="EMBL" id="MFC0475500.1"/>
    </source>
</evidence>
<feature type="signal peptide" evidence="2">
    <location>
        <begin position="1"/>
        <end position="26"/>
    </location>
</feature>
<comment type="caution">
    <text evidence="3">The sequence shown here is derived from an EMBL/GenBank/DDBJ whole genome shotgun (WGS) entry which is preliminary data.</text>
</comment>
<evidence type="ECO:0000256" key="1">
    <source>
        <dbReference type="SAM" id="MobiDB-lite"/>
    </source>
</evidence>
<evidence type="ECO:0000256" key="2">
    <source>
        <dbReference type="SAM" id="SignalP"/>
    </source>
</evidence>
<evidence type="ECO:0000313" key="4">
    <source>
        <dbReference type="Proteomes" id="UP001589738"/>
    </source>
</evidence>
<feature type="chain" id="PRO_5047105866" evidence="2">
    <location>
        <begin position="27"/>
        <end position="255"/>
    </location>
</feature>
<gene>
    <name evidence="3" type="ORF">ACFFHF_09585</name>
</gene>
<proteinExistence type="predicted"/>
<keyword evidence="2" id="KW-0732">Signal</keyword>
<sequence>MMRGWLNVFFAVTLMVFLSACGNELAGDTHSSEGTKEQAASKQEETKEVQEEPKLEIVQSTGGAWKDSIDSVWVHSSAIFENTGDVPVSIGETQMNYKDQEGGILGTSTMIYSVPSVVGPGEQAYITETTILEGMTDPSLYGETTYNYGFDPTEESANLLEVSGTKGIPSTDDYSTPYTVTGVVKNTTSELQDDIRISAALFDESGTLLGVLNGSVDVGVNPGSEAGFELNYPEVPREIAGKVKTIDVKAYGWTW</sequence>
<dbReference type="EMBL" id="JBHLUU010000027">
    <property type="protein sequence ID" value="MFC0475500.1"/>
    <property type="molecule type" value="Genomic_DNA"/>
</dbReference>
<keyword evidence="4" id="KW-1185">Reference proteome</keyword>
<dbReference type="Proteomes" id="UP001589738">
    <property type="component" value="Unassembled WGS sequence"/>
</dbReference>
<reference evidence="3 4" key="1">
    <citation type="submission" date="2024-09" db="EMBL/GenBank/DDBJ databases">
        <authorList>
            <person name="Sun Q."/>
            <person name="Mori K."/>
        </authorList>
    </citation>
    <scope>NUCLEOTIDE SEQUENCE [LARGE SCALE GENOMIC DNA]</scope>
    <source>
        <strain evidence="3 4">CGMCC 1.9126</strain>
    </source>
</reference>
<accession>A0ABV6KQB7</accession>
<feature type="region of interest" description="Disordered" evidence="1">
    <location>
        <begin position="27"/>
        <end position="55"/>
    </location>
</feature>
<dbReference type="RefSeq" id="WP_160547575.1">
    <property type="nucleotide sequence ID" value="NZ_JBHLUU010000027.1"/>
</dbReference>
<feature type="compositionally biased region" description="Basic and acidic residues" evidence="1">
    <location>
        <begin position="42"/>
        <end position="55"/>
    </location>
</feature>
<name>A0ABV6KQB7_9BACI</name>
<dbReference type="InterPro" id="IPR047676">
    <property type="entry name" value="FxLYD_dom"/>
</dbReference>
<organism evidence="3 4">
    <name type="scientific">Robertmurraya beringensis</name>
    <dbReference type="NCBI Taxonomy" id="641660"/>
    <lineage>
        <taxon>Bacteria</taxon>
        <taxon>Bacillati</taxon>
        <taxon>Bacillota</taxon>
        <taxon>Bacilli</taxon>
        <taxon>Bacillales</taxon>
        <taxon>Bacillaceae</taxon>
        <taxon>Robertmurraya</taxon>
    </lineage>
</organism>
<protein>
    <submittedName>
        <fullName evidence="3">FxLYD domain-containing protein</fullName>
    </submittedName>
</protein>